<sequence>MSRRLCLLSAPLALLLSSWGFFAHKLINQHAVHTLPAELSVFYKKHIQLITEKAVDPDKRCYIDTLESPRHFIDIDDYDQGQIDSIPIHWSQAKEKYQERQLRAHGIIPWQIQLTYQKLVKAFRDKELQDIIRHSADLGHYLADAHVPLHTTSNYNGQYTGQIGIHAFWESRIPEMFAKRYNLLVGKATYIKSPLDTAWLIVKESHERVADVLAIERQLAREFPKDRQRGYIKRNNILVGTYSDAYTEKYHERMQGMVEQRMRASIRRIGSFWFSAWVDAGQPTLDIKRKMNASKDTLGTSNGKILGRDEWH</sequence>
<name>A0ABW6BHJ6_9SPHI</name>
<protein>
    <submittedName>
        <fullName evidence="2">Zinc dependent phospholipase C family protein</fullName>
    </submittedName>
</protein>
<evidence type="ECO:0000313" key="3">
    <source>
        <dbReference type="Proteomes" id="UP001597525"/>
    </source>
</evidence>
<evidence type="ECO:0000313" key="2">
    <source>
        <dbReference type="EMBL" id="MFD2968947.1"/>
    </source>
</evidence>
<dbReference type="Gene3D" id="1.10.575.10">
    <property type="entry name" value="P1 Nuclease"/>
    <property type="match status" value="1"/>
</dbReference>
<dbReference type="CDD" id="cd10981">
    <property type="entry name" value="ZnPC_S1P1"/>
    <property type="match status" value="1"/>
</dbReference>
<dbReference type="EMBL" id="JBHUPB010000010">
    <property type="protein sequence ID" value="MFD2968947.1"/>
    <property type="molecule type" value="Genomic_DNA"/>
</dbReference>
<keyword evidence="3" id="KW-1185">Reference proteome</keyword>
<dbReference type="RefSeq" id="WP_320184790.1">
    <property type="nucleotide sequence ID" value="NZ_CP138332.1"/>
</dbReference>
<gene>
    <name evidence="2" type="ORF">ACFS7Y_16255</name>
</gene>
<reference evidence="3" key="1">
    <citation type="journal article" date="2019" name="Int. J. Syst. Evol. Microbiol.">
        <title>The Global Catalogue of Microorganisms (GCM) 10K type strain sequencing project: providing services to taxonomists for standard genome sequencing and annotation.</title>
        <authorList>
            <consortium name="The Broad Institute Genomics Platform"/>
            <consortium name="The Broad Institute Genome Sequencing Center for Infectious Disease"/>
            <person name="Wu L."/>
            <person name="Ma J."/>
        </authorList>
    </citation>
    <scope>NUCLEOTIDE SEQUENCE [LARGE SCALE GENOMIC DNA]</scope>
    <source>
        <strain evidence="3">KCTC 22814</strain>
    </source>
</reference>
<proteinExistence type="predicted"/>
<dbReference type="InterPro" id="IPR008947">
    <property type="entry name" value="PLipase_C/P1_nuclease_dom_sf"/>
</dbReference>
<dbReference type="Proteomes" id="UP001597525">
    <property type="component" value="Unassembled WGS sequence"/>
</dbReference>
<organism evidence="2 3">
    <name type="scientific">Sphingobacterium bambusae</name>
    <dbReference type="NCBI Taxonomy" id="662858"/>
    <lineage>
        <taxon>Bacteria</taxon>
        <taxon>Pseudomonadati</taxon>
        <taxon>Bacteroidota</taxon>
        <taxon>Sphingobacteriia</taxon>
        <taxon>Sphingobacteriales</taxon>
        <taxon>Sphingobacteriaceae</taxon>
        <taxon>Sphingobacterium</taxon>
    </lineage>
</organism>
<feature type="signal peptide" evidence="1">
    <location>
        <begin position="1"/>
        <end position="23"/>
    </location>
</feature>
<dbReference type="SUPFAM" id="SSF48537">
    <property type="entry name" value="Phospholipase C/P1 nuclease"/>
    <property type="match status" value="1"/>
</dbReference>
<comment type="caution">
    <text evidence="2">The sequence shown here is derived from an EMBL/GenBank/DDBJ whole genome shotgun (WGS) entry which is preliminary data.</text>
</comment>
<accession>A0ABW6BHJ6</accession>
<feature type="chain" id="PRO_5047423777" evidence="1">
    <location>
        <begin position="24"/>
        <end position="312"/>
    </location>
</feature>
<evidence type="ECO:0000256" key="1">
    <source>
        <dbReference type="SAM" id="SignalP"/>
    </source>
</evidence>
<keyword evidence="1" id="KW-0732">Signal</keyword>